<evidence type="ECO:0000259" key="17">
    <source>
        <dbReference type="Pfam" id="PF03712"/>
    </source>
</evidence>
<organism evidence="18 19">
    <name type="scientific">Elysia crispata</name>
    <name type="common">lettuce slug</name>
    <dbReference type="NCBI Taxonomy" id="231223"/>
    <lineage>
        <taxon>Eukaryota</taxon>
        <taxon>Metazoa</taxon>
        <taxon>Spiralia</taxon>
        <taxon>Lophotrochozoa</taxon>
        <taxon>Mollusca</taxon>
        <taxon>Gastropoda</taxon>
        <taxon>Heterobranchia</taxon>
        <taxon>Euthyneura</taxon>
        <taxon>Panpulmonata</taxon>
        <taxon>Sacoglossa</taxon>
        <taxon>Placobranchoidea</taxon>
        <taxon>Plakobranchidae</taxon>
        <taxon>Elysia</taxon>
    </lineage>
</organism>
<evidence type="ECO:0000256" key="14">
    <source>
        <dbReference type="PIRSR" id="PIRSR600720-3"/>
    </source>
</evidence>
<dbReference type="InterPro" id="IPR000323">
    <property type="entry name" value="Cu2_ascorb_mOase_N"/>
</dbReference>
<dbReference type="InterPro" id="IPR014784">
    <property type="entry name" value="Cu2_ascorb_mOase-like_C"/>
</dbReference>
<evidence type="ECO:0000256" key="6">
    <source>
        <dbReference type="ARBA" id="ARBA00022729"/>
    </source>
</evidence>
<dbReference type="PANTHER" id="PTHR10680:SF14">
    <property type="entry name" value="PEPTIDYL-GLYCINE ALPHA-AMIDATING MONOOXYGENASE"/>
    <property type="match status" value="1"/>
</dbReference>
<dbReference type="Proteomes" id="UP001283361">
    <property type="component" value="Unassembled WGS sequence"/>
</dbReference>
<feature type="domain" description="Copper type II ascorbate-dependent monooxygenase N-terminal" evidence="16">
    <location>
        <begin position="27"/>
        <end position="149"/>
    </location>
</feature>
<name>A0AAE0YVK7_9GAST</name>
<dbReference type="GO" id="GO:0004504">
    <property type="term" value="F:peptidylglycine monooxygenase activity"/>
    <property type="evidence" value="ECO:0007669"/>
    <property type="project" value="UniProtKB-EC"/>
</dbReference>
<dbReference type="Gene3D" id="2.60.120.310">
    <property type="entry name" value="Copper type II, ascorbate-dependent monooxygenase, N-terminal domain"/>
    <property type="match status" value="1"/>
</dbReference>
<dbReference type="PRINTS" id="PR00790">
    <property type="entry name" value="PAMONOXGNASE"/>
</dbReference>
<dbReference type="PANTHER" id="PTHR10680">
    <property type="entry name" value="PEPTIDYL-GLYCINE ALPHA-AMIDATING MONOOXYGENASE"/>
    <property type="match status" value="1"/>
</dbReference>
<keyword evidence="7" id="KW-0560">Oxidoreductase</keyword>
<dbReference type="GO" id="GO:0016020">
    <property type="term" value="C:membrane"/>
    <property type="evidence" value="ECO:0007669"/>
    <property type="project" value="InterPro"/>
</dbReference>
<evidence type="ECO:0000256" key="12">
    <source>
        <dbReference type="ARBA" id="ARBA00048431"/>
    </source>
</evidence>
<protein>
    <recommendedName>
        <fullName evidence="3">peptidylglycine monooxygenase</fullName>
        <ecNumber evidence="3">1.14.17.3</ecNumber>
    </recommendedName>
</protein>
<dbReference type="GO" id="GO:0005507">
    <property type="term" value="F:copper ion binding"/>
    <property type="evidence" value="ECO:0007669"/>
    <property type="project" value="InterPro"/>
</dbReference>
<feature type="binding site" evidence="13">
    <location>
        <position position="216"/>
    </location>
    <ligand>
        <name>Cu(2+)</name>
        <dbReference type="ChEBI" id="CHEBI:29036"/>
        <label>1</label>
        <note>catalytic</note>
    </ligand>
</feature>
<feature type="binding site" evidence="13">
    <location>
        <position position="143"/>
    </location>
    <ligand>
        <name>Cu(2+)</name>
        <dbReference type="ChEBI" id="CHEBI:29036"/>
        <label>1</label>
        <note>catalytic</note>
    </ligand>
</feature>
<feature type="disulfide bond" evidence="14">
    <location>
        <begin position="266"/>
        <end position="287"/>
    </location>
</feature>
<comment type="catalytic activity">
    <reaction evidence="12">
        <text>a [peptide]-C-terminal glycine + 2 L-ascorbate + O2 = a [peptide]-C-terminal (2S)-2-hydroxyglycine + 2 monodehydro-L-ascorbate radical + H2O</text>
        <dbReference type="Rhea" id="RHEA:21452"/>
        <dbReference type="Rhea" id="RHEA-COMP:13486"/>
        <dbReference type="Rhea" id="RHEA-COMP:15321"/>
        <dbReference type="ChEBI" id="CHEBI:15377"/>
        <dbReference type="ChEBI" id="CHEBI:15379"/>
        <dbReference type="ChEBI" id="CHEBI:38290"/>
        <dbReference type="ChEBI" id="CHEBI:59513"/>
        <dbReference type="ChEBI" id="CHEBI:137000"/>
        <dbReference type="ChEBI" id="CHEBI:142768"/>
        <dbReference type="EC" id="1.14.17.3"/>
    </reaction>
</comment>
<dbReference type="GO" id="GO:0005576">
    <property type="term" value="C:extracellular region"/>
    <property type="evidence" value="ECO:0007669"/>
    <property type="project" value="UniProtKB-SubCell"/>
</dbReference>
<feature type="signal peptide" evidence="15">
    <location>
        <begin position="1"/>
        <end position="15"/>
    </location>
</feature>
<dbReference type="Pfam" id="PF01082">
    <property type="entry name" value="Cu2_monooxygen"/>
    <property type="match status" value="1"/>
</dbReference>
<keyword evidence="4" id="KW-0964">Secreted</keyword>
<dbReference type="Gene3D" id="2.60.120.230">
    <property type="match status" value="1"/>
</dbReference>
<keyword evidence="9" id="KW-0503">Monooxygenase</keyword>
<feature type="disulfide bond" evidence="14">
    <location>
        <begin position="42"/>
        <end position="87"/>
    </location>
</feature>
<evidence type="ECO:0000256" key="8">
    <source>
        <dbReference type="ARBA" id="ARBA00023008"/>
    </source>
</evidence>
<evidence type="ECO:0000256" key="9">
    <source>
        <dbReference type="ARBA" id="ARBA00023033"/>
    </source>
</evidence>
<evidence type="ECO:0000256" key="1">
    <source>
        <dbReference type="ARBA" id="ARBA00004613"/>
    </source>
</evidence>
<evidence type="ECO:0000256" key="13">
    <source>
        <dbReference type="PIRSR" id="PIRSR600720-2"/>
    </source>
</evidence>
<accession>A0AAE0YVK7</accession>
<evidence type="ECO:0000256" key="7">
    <source>
        <dbReference type="ARBA" id="ARBA00023002"/>
    </source>
</evidence>
<evidence type="ECO:0000256" key="4">
    <source>
        <dbReference type="ARBA" id="ARBA00022525"/>
    </source>
</evidence>
<feature type="disulfide bond" evidence="14">
    <location>
        <begin position="74"/>
        <end position="102"/>
    </location>
</feature>
<dbReference type="FunFam" id="2.60.120.310:FF:000005">
    <property type="entry name" value="Peptidylglycine alpha-hydroxylating monooxygenase"/>
    <property type="match status" value="1"/>
</dbReference>
<sequence>MVPLLLSVLVCGLMGHPPPWKEQQINMLMPGVKPTVPDTYLCKSIKMEDDHTYITGFIPNADASIAHHVLLYGCEEPGASPGQVWDCGEMTSKSAGHHAGPCKSGQSILYAWAMEAPRLTLPPDVSFNVGQATPTKYLVVQVHYKNVTKFLPPENGEDSSGLTLITTHVPTEKQAGVYIMLTAGSLPANTVEYFEVACEMRQDIEIIPFAFRTHAHSLGRVISGYRVRDGVWTEIGRKDPRLPEMFYNVTTPGLTVKRGDILAARCTMHDTTDHTVSIGATQNDEMCNFYIMYYVNKPPTLEANDYCMSAGPPTWYWKDYPDQEKLNLKGVPDTASVIPGANAPLKRNVSQVYFFNSNAEEEGMPDLLDESFADEIVNQAFDDLDPQDLMYLYELAEWQQQQREQQQRQREEEIKFRMLMRNQQV</sequence>
<dbReference type="GO" id="GO:0006518">
    <property type="term" value="P:peptide metabolic process"/>
    <property type="evidence" value="ECO:0007669"/>
    <property type="project" value="InterPro"/>
</dbReference>
<evidence type="ECO:0000256" key="10">
    <source>
        <dbReference type="ARBA" id="ARBA00023157"/>
    </source>
</evidence>
<gene>
    <name evidence="18" type="ORF">RRG08_006668</name>
</gene>
<comment type="cofactor">
    <cofactor evidence="13">
        <name>Cu(2+)</name>
        <dbReference type="ChEBI" id="CHEBI:29036"/>
    </cofactor>
    <text evidence="13">Binds 2 Cu(2+) ions per subunit.</text>
</comment>
<dbReference type="Pfam" id="PF03712">
    <property type="entry name" value="Cu2_monoox_C"/>
    <property type="match status" value="1"/>
</dbReference>
<keyword evidence="8 13" id="KW-0186">Copper</keyword>
<evidence type="ECO:0000313" key="18">
    <source>
        <dbReference type="EMBL" id="KAK3758093.1"/>
    </source>
</evidence>
<evidence type="ECO:0000256" key="11">
    <source>
        <dbReference type="ARBA" id="ARBA00023180"/>
    </source>
</evidence>
<evidence type="ECO:0000256" key="5">
    <source>
        <dbReference type="ARBA" id="ARBA00022723"/>
    </source>
</evidence>
<feature type="domain" description="Copper type II ascorbate-dependent monooxygenase C-terminal" evidence="17">
    <location>
        <begin position="173"/>
        <end position="318"/>
    </location>
</feature>
<dbReference type="InterPro" id="IPR024548">
    <property type="entry name" value="Cu2_monoox_C"/>
</dbReference>
<reference evidence="18" key="1">
    <citation type="journal article" date="2023" name="G3 (Bethesda)">
        <title>A reference genome for the long-term kleptoplast-retaining sea slug Elysia crispata morphotype clarki.</title>
        <authorList>
            <person name="Eastman K.E."/>
            <person name="Pendleton A.L."/>
            <person name="Shaikh M.A."/>
            <person name="Suttiyut T."/>
            <person name="Ogas R."/>
            <person name="Tomko P."/>
            <person name="Gavelis G."/>
            <person name="Widhalm J.R."/>
            <person name="Wisecaver J.H."/>
        </authorList>
    </citation>
    <scope>NUCLEOTIDE SEQUENCE</scope>
    <source>
        <strain evidence="18">ECLA1</strain>
    </source>
</reference>
<dbReference type="SUPFAM" id="SSF49742">
    <property type="entry name" value="PHM/PNGase F"/>
    <property type="match status" value="2"/>
</dbReference>
<evidence type="ECO:0000256" key="15">
    <source>
        <dbReference type="SAM" id="SignalP"/>
    </source>
</evidence>
<dbReference type="InterPro" id="IPR008977">
    <property type="entry name" value="PHM/PNGase_F_dom_sf"/>
</dbReference>
<comment type="caution">
    <text evidence="18">The sequence shown here is derived from an EMBL/GenBank/DDBJ whole genome shotgun (WGS) entry which is preliminary data.</text>
</comment>
<dbReference type="AlphaFoldDB" id="A0AAE0YVK7"/>
<evidence type="ECO:0000256" key="2">
    <source>
        <dbReference type="ARBA" id="ARBA00010676"/>
    </source>
</evidence>
<evidence type="ECO:0000259" key="16">
    <source>
        <dbReference type="Pfam" id="PF01082"/>
    </source>
</evidence>
<keyword evidence="10 14" id="KW-1015">Disulfide bond</keyword>
<evidence type="ECO:0000313" key="19">
    <source>
        <dbReference type="Proteomes" id="UP001283361"/>
    </source>
</evidence>
<feature type="binding site" evidence="13">
    <location>
        <position position="67"/>
    </location>
    <ligand>
        <name>Cu(2+)</name>
        <dbReference type="ChEBI" id="CHEBI:29036"/>
        <label>1</label>
        <note>catalytic</note>
    </ligand>
</feature>
<feature type="binding site" evidence="13">
    <location>
        <position position="214"/>
    </location>
    <ligand>
        <name>Cu(2+)</name>
        <dbReference type="ChEBI" id="CHEBI:29036"/>
        <label>1</label>
        <note>catalytic</note>
    </ligand>
</feature>
<dbReference type="EMBL" id="JAWDGP010005301">
    <property type="protein sequence ID" value="KAK3758093.1"/>
    <property type="molecule type" value="Genomic_DNA"/>
</dbReference>
<feature type="binding site" evidence="13">
    <location>
        <position position="286"/>
    </location>
    <ligand>
        <name>Cu(2+)</name>
        <dbReference type="ChEBI" id="CHEBI:29036"/>
        <label>1</label>
        <note>catalytic</note>
    </ligand>
</feature>
<dbReference type="EC" id="1.14.17.3" evidence="3"/>
<proteinExistence type="inferred from homology"/>
<keyword evidence="5 13" id="KW-0479">Metal-binding</keyword>
<feature type="chain" id="PRO_5041966459" description="peptidylglycine monooxygenase" evidence="15">
    <location>
        <begin position="16"/>
        <end position="425"/>
    </location>
</feature>
<keyword evidence="6 15" id="KW-0732">Signal</keyword>
<comment type="similarity">
    <text evidence="2">Belongs to the copper type II ascorbate-dependent monooxygenase family.</text>
</comment>
<evidence type="ECO:0000256" key="3">
    <source>
        <dbReference type="ARBA" id="ARBA00012689"/>
    </source>
</evidence>
<feature type="binding site" evidence="13">
    <location>
        <position position="68"/>
    </location>
    <ligand>
        <name>Cu(2+)</name>
        <dbReference type="ChEBI" id="CHEBI:29036"/>
        <label>1</label>
        <note>catalytic</note>
    </ligand>
</feature>
<comment type="subcellular location">
    <subcellularLocation>
        <location evidence="1">Secreted</location>
    </subcellularLocation>
</comment>
<keyword evidence="11" id="KW-0325">Glycoprotein</keyword>
<dbReference type="InterPro" id="IPR000720">
    <property type="entry name" value="PHM/PAL"/>
</dbReference>
<keyword evidence="19" id="KW-1185">Reference proteome</keyword>
<dbReference type="InterPro" id="IPR036939">
    <property type="entry name" value="Cu2_ascorb_mOase_N_sf"/>
</dbReference>